<organism evidence="1 2">
    <name type="scientific">Pararcticibacter amylolyticus</name>
    <dbReference type="NCBI Taxonomy" id="2173175"/>
    <lineage>
        <taxon>Bacteria</taxon>
        <taxon>Pseudomonadati</taxon>
        <taxon>Bacteroidota</taxon>
        <taxon>Sphingobacteriia</taxon>
        <taxon>Sphingobacteriales</taxon>
        <taxon>Sphingobacteriaceae</taxon>
        <taxon>Pararcticibacter</taxon>
    </lineage>
</organism>
<reference evidence="1 2" key="1">
    <citation type="submission" date="2018-04" db="EMBL/GenBank/DDBJ databases">
        <title>Pedobacter chongqingensis sp. nov., isolated from a rottenly hemp rope.</title>
        <authorList>
            <person name="Cai Y."/>
        </authorList>
    </citation>
    <scope>NUCLEOTIDE SEQUENCE [LARGE SCALE GENOMIC DNA]</scope>
    <source>
        <strain evidence="1 2">FJ4-8</strain>
    </source>
</reference>
<keyword evidence="2" id="KW-1185">Reference proteome</keyword>
<evidence type="ECO:0000313" key="1">
    <source>
        <dbReference type="EMBL" id="PWG77990.1"/>
    </source>
</evidence>
<gene>
    <name evidence="1" type="ORF">DDR33_24565</name>
</gene>
<sequence>MYFYASTGRILSFKVGGGPFTSYCWGYDDLYPIAEVRNASVSEFYFADFEGNSGFDGYLEGDYIRSHTGLFSGRISNDGSGKKNSSSNTWLETKTLKTRTIRYSGWVFSTGPTAEIALLMRRAGETNSYSYVDTVILSAGQLNKWVLLQKEIEVPLDVSQVCIQLSNNSEGSVWFDDIRLYPANAQMSTYTYKPLVGVKSRTNDVGQTVYYEYDNYQRLRLIQDQNRKVLKEYQYRYK</sequence>
<protein>
    <submittedName>
        <fullName evidence="1">Uncharacterized protein</fullName>
    </submittedName>
</protein>
<dbReference type="OrthoDB" id="627712at2"/>
<name>A0A2U2P9E4_9SPHI</name>
<dbReference type="EMBL" id="QEAS01000043">
    <property type="protein sequence ID" value="PWG77990.1"/>
    <property type="molecule type" value="Genomic_DNA"/>
</dbReference>
<comment type="caution">
    <text evidence="1">The sequence shown here is derived from an EMBL/GenBank/DDBJ whole genome shotgun (WGS) entry which is preliminary data.</text>
</comment>
<dbReference type="RefSeq" id="WP_109418442.1">
    <property type="nucleotide sequence ID" value="NZ_QEAS01000043.1"/>
</dbReference>
<dbReference type="Proteomes" id="UP000245647">
    <property type="component" value="Unassembled WGS sequence"/>
</dbReference>
<proteinExistence type="predicted"/>
<accession>A0A2U2P9E4</accession>
<dbReference type="AlphaFoldDB" id="A0A2U2P9E4"/>
<dbReference type="Gene3D" id="2.60.120.260">
    <property type="entry name" value="Galactose-binding domain-like"/>
    <property type="match status" value="1"/>
</dbReference>
<evidence type="ECO:0000313" key="2">
    <source>
        <dbReference type="Proteomes" id="UP000245647"/>
    </source>
</evidence>